<dbReference type="GO" id="GO:0016998">
    <property type="term" value="P:cell wall macromolecule catabolic process"/>
    <property type="evidence" value="ECO:0007669"/>
    <property type="project" value="InterPro"/>
</dbReference>
<dbReference type="RefSeq" id="WP_147080035.1">
    <property type="nucleotide sequence ID" value="NZ_BJZT01000032.1"/>
</dbReference>
<dbReference type="GO" id="GO:0004568">
    <property type="term" value="F:chitinase activity"/>
    <property type="evidence" value="ECO:0007669"/>
    <property type="project" value="InterPro"/>
</dbReference>
<dbReference type="Gene3D" id="1.10.530.10">
    <property type="match status" value="1"/>
</dbReference>
<dbReference type="Pfam" id="PF00182">
    <property type="entry name" value="Glyco_hydro_19"/>
    <property type="match status" value="1"/>
</dbReference>
<feature type="domain" description="Glycoside hydrolase family 19 catalytic" evidence="1">
    <location>
        <begin position="95"/>
        <end position="144"/>
    </location>
</feature>
<dbReference type="Proteomes" id="UP000321258">
    <property type="component" value="Unassembled WGS sequence"/>
</dbReference>
<proteinExistence type="predicted"/>
<dbReference type="GO" id="GO:0006032">
    <property type="term" value="P:chitin catabolic process"/>
    <property type="evidence" value="ECO:0007669"/>
    <property type="project" value="InterPro"/>
</dbReference>
<name>A0A512ISI8_9HYPH</name>
<evidence type="ECO:0000313" key="2">
    <source>
        <dbReference type="EMBL" id="GEP00609.1"/>
    </source>
</evidence>
<accession>A0A512ISI8</accession>
<organism evidence="2 3">
    <name type="scientific">Methylobacterium haplocladii</name>
    <dbReference type="NCBI Taxonomy" id="1176176"/>
    <lineage>
        <taxon>Bacteria</taxon>
        <taxon>Pseudomonadati</taxon>
        <taxon>Pseudomonadota</taxon>
        <taxon>Alphaproteobacteria</taxon>
        <taxon>Hyphomicrobiales</taxon>
        <taxon>Methylobacteriaceae</taxon>
        <taxon>Methylobacterium</taxon>
    </lineage>
</organism>
<dbReference type="EMBL" id="BJZT01000032">
    <property type="protein sequence ID" value="GEP00609.1"/>
    <property type="molecule type" value="Genomic_DNA"/>
</dbReference>
<dbReference type="SUPFAM" id="SSF53955">
    <property type="entry name" value="Lysozyme-like"/>
    <property type="match status" value="1"/>
</dbReference>
<comment type="caution">
    <text evidence="2">The sequence shown here is derived from an EMBL/GenBank/DDBJ whole genome shotgun (WGS) entry which is preliminary data.</text>
</comment>
<evidence type="ECO:0000313" key="3">
    <source>
        <dbReference type="Proteomes" id="UP000321258"/>
    </source>
</evidence>
<dbReference type="AlphaFoldDB" id="A0A512ISI8"/>
<protein>
    <submittedName>
        <fullName evidence="2">Chitinase</fullName>
    </submittedName>
</protein>
<dbReference type="OrthoDB" id="3078754at2"/>
<sequence length="266" mass="28142">MATSTDAGAFARLDRGKFFDGVRPLFGALAQSQVDGVNRLLDAFFLHALILDRRHLAYILATSFHETGRRMLPVREGFAVSDASARAAVARLLASGRISRNYALPNAAGRSFYGRGDVQLTHEDNYRKMGALLGLDLAGNPDLALLPDVSAQILIEGVTRGLSLKGDFTGRALEDFIAGSRCDYVGARRTVNGTDKAALIAGYAVTIEAALVAGGMPLTAARLPGALGKPVTVPVVAKADVEPPASNDNAPGFWSRLHAALSRKDV</sequence>
<dbReference type="InterPro" id="IPR023346">
    <property type="entry name" value="Lysozyme-like_dom_sf"/>
</dbReference>
<evidence type="ECO:0000259" key="1">
    <source>
        <dbReference type="Pfam" id="PF00182"/>
    </source>
</evidence>
<dbReference type="InterPro" id="IPR000726">
    <property type="entry name" value="Glyco_hydro_19_cat"/>
</dbReference>
<gene>
    <name evidence="2" type="ORF">MHA02_29960</name>
</gene>
<reference evidence="2 3" key="1">
    <citation type="submission" date="2019-07" db="EMBL/GenBank/DDBJ databases">
        <title>Whole genome shotgun sequence of Methylobacterium haplocladii NBRC 107714.</title>
        <authorList>
            <person name="Hosoyama A."/>
            <person name="Uohara A."/>
            <person name="Ohji S."/>
            <person name="Ichikawa N."/>
        </authorList>
    </citation>
    <scope>NUCLEOTIDE SEQUENCE [LARGE SCALE GENOMIC DNA]</scope>
    <source>
        <strain evidence="2 3">NBRC 107714</strain>
    </source>
</reference>
<keyword evidence="3" id="KW-1185">Reference proteome</keyword>